<sequence length="75" mass="8009">MRTFALYPFRILGALAFAAAAIAGTAAICLWLVGRYAADPLATADMLVEALSGHDLPLIDLIRGHRARLIEEIGC</sequence>
<reference evidence="1 2" key="2">
    <citation type="submission" date="2019-02" db="EMBL/GenBank/DDBJ databases">
        <title>'Lichenibacterium ramalinii' gen. nov. sp. nov., 'Lichenibacterium minor' gen. nov. sp. nov.</title>
        <authorList>
            <person name="Pankratov T."/>
        </authorList>
    </citation>
    <scope>NUCLEOTIDE SEQUENCE [LARGE SCALE GENOMIC DNA]</scope>
    <source>
        <strain evidence="1 2">RmlP026</strain>
    </source>
</reference>
<name>A0A4Q2U2V4_9HYPH</name>
<comment type="caution">
    <text evidence="1">The sequence shown here is derived from an EMBL/GenBank/DDBJ whole genome shotgun (WGS) entry which is preliminary data.</text>
</comment>
<protein>
    <submittedName>
        <fullName evidence="1">Uncharacterized protein</fullName>
    </submittedName>
</protein>
<accession>A0A4Q2U2V4</accession>
<evidence type="ECO:0000313" key="2">
    <source>
        <dbReference type="Proteomes" id="UP000290759"/>
    </source>
</evidence>
<gene>
    <name evidence="1" type="ORF">D3273_26235</name>
</gene>
<dbReference type="RefSeq" id="WP_129229911.1">
    <property type="nucleotide sequence ID" value="NZ_QYBB01000079.1"/>
</dbReference>
<organism evidence="1 2">
    <name type="scientific">Lichenibacterium minor</name>
    <dbReference type="NCBI Taxonomy" id="2316528"/>
    <lineage>
        <taxon>Bacteria</taxon>
        <taxon>Pseudomonadati</taxon>
        <taxon>Pseudomonadota</taxon>
        <taxon>Alphaproteobacteria</taxon>
        <taxon>Hyphomicrobiales</taxon>
        <taxon>Lichenihabitantaceae</taxon>
        <taxon>Lichenibacterium</taxon>
    </lineage>
</organism>
<reference evidence="1 2" key="1">
    <citation type="submission" date="2018-12" db="EMBL/GenBank/DDBJ databases">
        <authorList>
            <person name="Grouzdev D.S."/>
            <person name="Krutkina M.S."/>
        </authorList>
    </citation>
    <scope>NUCLEOTIDE SEQUENCE [LARGE SCALE GENOMIC DNA]</scope>
    <source>
        <strain evidence="1 2">RmlP026</strain>
    </source>
</reference>
<dbReference type="Proteomes" id="UP000290759">
    <property type="component" value="Unassembled WGS sequence"/>
</dbReference>
<evidence type="ECO:0000313" key="1">
    <source>
        <dbReference type="EMBL" id="RYC29016.1"/>
    </source>
</evidence>
<dbReference type="EMBL" id="QYBB01000079">
    <property type="protein sequence ID" value="RYC29016.1"/>
    <property type="molecule type" value="Genomic_DNA"/>
</dbReference>
<proteinExistence type="predicted"/>
<keyword evidence="2" id="KW-1185">Reference proteome</keyword>
<dbReference type="AlphaFoldDB" id="A0A4Q2U2V4"/>